<protein>
    <submittedName>
        <fullName evidence="5">Transketolase family protein</fullName>
    </submittedName>
</protein>
<organism evidence="5 6">
    <name type="scientific">Candidatus Cryptobacteroides gallistercoris</name>
    <dbReference type="NCBI Taxonomy" id="2840765"/>
    <lineage>
        <taxon>Bacteria</taxon>
        <taxon>Pseudomonadati</taxon>
        <taxon>Bacteroidota</taxon>
        <taxon>Bacteroidia</taxon>
        <taxon>Bacteroidales</taxon>
        <taxon>Candidatus Cryptobacteroides</taxon>
    </lineage>
</organism>
<dbReference type="AlphaFoldDB" id="A0A940DPR8"/>
<gene>
    <name evidence="5" type="ORF">IAC07_06085</name>
</gene>
<reference evidence="5" key="1">
    <citation type="submission" date="2020-10" db="EMBL/GenBank/DDBJ databases">
        <authorList>
            <person name="Gilroy R."/>
        </authorList>
    </citation>
    <scope>NUCLEOTIDE SEQUENCE</scope>
    <source>
        <strain evidence="5">F1-3629</strain>
    </source>
</reference>
<dbReference type="CDD" id="cd07033">
    <property type="entry name" value="TPP_PYR_DXS_TK_like"/>
    <property type="match status" value="1"/>
</dbReference>
<comment type="caution">
    <text evidence="5">The sequence shown here is derived from an EMBL/GenBank/DDBJ whole genome shotgun (WGS) entry which is preliminary data.</text>
</comment>
<dbReference type="EMBL" id="JADIMJ010000089">
    <property type="protein sequence ID" value="MBO8454275.1"/>
    <property type="molecule type" value="Genomic_DNA"/>
</dbReference>
<reference evidence="5" key="2">
    <citation type="journal article" date="2021" name="PeerJ">
        <title>Extensive microbial diversity within the chicken gut microbiome revealed by metagenomics and culture.</title>
        <authorList>
            <person name="Gilroy R."/>
            <person name="Ravi A."/>
            <person name="Getino M."/>
            <person name="Pursley I."/>
            <person name="Horton D.L."/>
            <person name="Alikhan N.F."/>
            <person name="Baker D."/>
            <person name="Gharbi K."/>
            <person name="Hall N."/>
            <person name="Watson M."/>
            <person name="Adriaenssens E.M."/>
            <person name="Foster-Nyarko E."/>
            <person name="Jarju S."/>
            <person name="Secka A."/>
            <person name="Antonio M."/>
            <person name="Oren A."/>
            <person name="Chaudhuri R.R."/>
            <person name="La Ragione R."/>
            <person name="Hildebrand F."/>
            <person name="Pallen M.J."/>
        </authorList>
    </citation>
    <scope>NUCLEOTIDE SEQUENCE</scope>
    <source>
        <strain evidence="5">F1-3629</strain>
    </source>
</reference>
<dbReference type="Gene3D" id="3.40.50.970">
    <property type="match status" value="1"/>
</dbReference>
<dbReference type="Pfam" id="PF02780">
    <property type="entry name" value="Transketolase_C"/>
    <property type="match status" value="1"/>
</dbReference>
<proteinExistence type="inferred from homology"/>
<dbReference type="Proteomes" id="UP000771749">
    <property type="component" value="Unassembled WGS sequence"/>
</dbReference>
<dbReference type="PANTHER" id="PTHR43825:SF1">
    <property type="entry name" value="TRANSKETOLASE-LIKE PYRIMIDINE-BINDING DOMAIN-CONTAINING PROTEIN"/>
    <property type="match status" value="1"/>
</dbReference>
<evidence type="ECO:0000259" key="4">
    <source>
        <dbReference type="SMART" id="SM00861"/>
    </source>
</evidence>
<dbReference type="InterPro" id="IPR029061">
    <property type="entry name" value="THDP-binding"/>
</dbReference>
<dbReference type="PANTHER" id="PTHR43825">
    <property type="entry name" value="PYRUVATE DEHYDROGENASE E1 COMPONENT"/>
    <property type="match status" value="1"/>
</dbReference>
<evidence type="ECO:0000256" key="3">
    <source>
        <dbReference type="ARBA" id="ARBA00023052"/>
    </source>
</evidence>
<dbReference type="InterPro" id="IPR005475">
    <property type="entry name" value="Transketolase-like_Pyr-bd"/>
</dbReference>
<evidence type="ECO:0000313" key="5">
    <source>
        <dbReference type="EMBL" id="MBO8454275.1"/>
    </source>
</evidence>
<dbReference type="Pfam" id="PF02779">
    <property type="entry name" value="Transket_pyr"/>
    <property type="match status" value="1"/>
</dbReference>
<sequence length="321" mass="33983">MKKYINTGNKDTRSGFGAGLHEAGKEDPRIMALSADLASSVKMDAFFKEFPDRFIQCGIAEANMIGVAAGLAISGKIPFAGSFAEFVTGRVYDQIRQEVAYGQVNVKIAASHSGLTLGEDGATHQTMEDIALMRALPGMVVINPCDYNQTKAATLAAARYAGPVYLRFGRPAMPNFTPADQEFVIGKAVQMTEGTDVTIFATGHLVWEALQAAELLEQEGIAAEVIDIATIKPLDEDAIVASVRKTGAAVCAEEHNAVGGLGEAIAYALAAGCPAPLEFVNGGDRFGQSGTPAELLKAYCLDAEHIAAAARRAVSRKDERR</sequence>
<feature type="domain" description="Transketolase-like pyrimidine-binding" evidence="4">
    <location>
        <begin position="10"/>
        <end position="175"/>
    </location>
</feature>
<dbReference type="SMART" id="SM00861">
    <property type="entry name" value="Transket_pyr"/>
    <property type="match status" value="1"/>
</dbReference>
<dbReference type="FunFam" id="3.40.50.970:FF:000129">
    <property type="entry name" value="Transketolase"/>
    <property type="match status" value="1"/>
</dbReference>
<comment type="cofactor">
    <cofactor evidence="1">
        <name>thiamine diphosphate</name>
        <dbReference type="ChEBI" id="CHEBI:58937"/>
    </cofactor>
</comment>
<evidence type="ECO:0000313" key="6">
    <source>
        <dbReference type="Proteomes" id="UP000771749"/>
    </source>
</evidence>
<keyword evidence="3" id="KW-0786">Thiamine pyrophosphate</keyword>
<evidence type="ECO:0000256" key="2">
    <source>
        <dbReference type="ARBA" id="ARBA00007131"/>
    </source>
</evidence>
<accession>A0A940DPR8</accession>
<evidence type="ECO:0000256" key="1">
    <source>
        <dbReference type="ARBA" id="ARBA00001964"/>
    </source>
</evidence>
<comment type="similarity">
    <text evidence="2">Belongs to the transketolase family.</text>
</comment>
<dbReference type="InterPro" id="IPR051157">
    <property type="entry name" value="PDH/Transketolase"/>
</dbReference>
<name>A0A940DPR8_9BACT</name>
<dbReference type="Gene3D" id="3.40.50.920">
    <property type="match status" value="1"/>
</dbReference>
<dbReference type="SUPFAM" id="SSF52922">
    <property type="entry name" value="TK C-terminal domain-like"/>
    <property type="match status" value="1"/>
</dbReference>
<dbReference type="SUPFAM" id="SSF52518">
    <property type="entry name" value="Thiamin diphosphate-binding fold (THDP-binding)"/>
    <property type="match status" value="1"/>
</dbReference>
<dbReference type="InterPro" id="IPR009014">
    <property type="entry name" value="Transketo_C/PFOR_II"/>
</dbReference>
<dbReference type="InterPro" id="IPR033248">
    <property type="entry name" value="Transketolase_C"/>
</dbReference>